<accession>A0AAE3G5L4</accession>
<feature type="transmembrane region" description="Helical" evidence="6">
    <location>
        <begin position="322"/>
        <end position="345"/>
    </location>
</feature>
<feature type="transmembrane region" description="Helical" evidence="6">
    <location>
        <begin position="48"/>
        <end position="71"/>
    </location>
</feature>
<keyword evidence="8" id="KW-1185">Reference proteome</keyword>
<dbReference type="AlphaFoldDB" id="A0AAE3G5L4"/>
<evidence type="ECO:0000313" key="8">
    <source>
        <dbReference type="Proteomes" id="UP001205843"/>
    </source>
</evidence>
<feature type="transmembrane region" description="Helical" evidence="6">
    <location>
        <begin position="92"/>
        <end position="122"/>
    </location>
</feature>
<evidence type="ECO:0000256" key="4">
    <source>
        <dbReference type="ARBA" id="ARBA00022989"/>
    </source>
</evidence>
<keyword evidence="4 6" id="KW-1133">Transmembrane helix</keyword>
<name>A0AAE3G5L4_9GAMM</name>
<evidence type="ECO:0000256" key="2">
    <source>
        <dbReference type="ARBA" id="ARBA00010199"/>
    </source>
</evidence>
<dbReference type="GO" id="GO:0042910">
    <property type="term" value="F:xenobiotic transmembrane transporter activity"/>
    <property type="evidence" value="ECO:0007669"/>
    <property type="project" value="InterPro"/>
</dbReference>
<dbReference type="PANTHER" id="PTHR42893">
    <property type="entry name" value="PROTEIN DETOXIFICATION 44, CHLOROPLASTIC-RELATED"/>
    <property type="match status" value="1"/>
</dbReference>
<dbReference type="EMBL" id="JALJXV010000009">
    <property type="protein sequence ID" value="MCP1676330.1"/>
    <property type="molecule type" value="Genomic_DNA"/>
</dbReference>
<dbReference type="InterPro" id="IPR002528">
    <property type="entry name" value="MATE_fam"/>
</dbReference>
<evidence type="ECO:0000313" key="7">
    <source>
        <dbReference type="EMBL" id="MCP1676330.1"/>
    </source>
</evidence>
<keyword evidence="3 6" id="KW-0812">Transmembrane</keyword>
<protein>
    <submittedName>
        <fullName evidence="7">MATE family multidrug resistance protein</fullName>
    </submittedName>
</protein>
<comment type="similarity">
    <text evidence="2">Belongs to the multi antimicrobial extrusion (MATE) (TC 2.A.66.1) family.</text>
</comment>
<feature type="transmembrane region" description="Helical" evidence="6">
    <location>
        <begin position="357"/>
        <end position="379"/>
    </location>
</feature>
<feature type="transmembrane region" description="Helical" evidence="6">
    <location>
        <begin position="413"/>
        <end position="436"/>
    </location>
</feature>
<evidence type="ECO:0000256" key="1">
    <source>
        <dbReference type="ARBA" id="ARBA00004141"/>
    </source>
</evidence>
<feature type="transmembrane region" description="Helical" evidence="6">
    <location>
        <begin position="142"/>
        <end position="160"/>
    </location>
</feature>
<comment type="caution">
    <text evidence="7">The sequence shown here is derived from an EMBL/GenBank/DDBJ whole genome shotgun (WGS) entry which is preliminary data.</text>
</comment>
<dbReference type="Proteomes" id="UP001205843">
    <property type="component" value="Unassembled WGS sequence"/>
</dbReference>
<organism evidence="7 8">
    <name type="scientific">Natronocella acetinitrilica</name>
    <dbReference type="NCBI Taxonomy" id="414046"/>
    <lineage>
        <taxon>Bacteria</taxon>
        <taxon>Pseudomonadati</taxon>
        <taxon>Pseudomonadota</taxon>
        <taxon>Gammaproteobacteria</taxon>
        <taxon>Chromatiales</taxon>
        <taxon>Ectothiorhodospiraceae</taxon>
        <taxon>Natronocella</taxon>
    </lineage>
</organism>
<sequence>MNSNNPDTPSSHRRTVWLLAWPLILSNLTVPLLGLVDTAVMGHLPDSRYLGGVTLGAMLFSFLYWGFGFLRMGTTGLAAQRTGAEDTSGQRLVLAQALLVAFALGILLIALQIPLVTLGLWLLDGSPEVTDLAREYATIRMWSAPAVLANYVLIGWFLGLGNSRFTLWLMLVNNLVNIVLDLVFVLGLGMTVDGVALASVIADYSALALGLWLCLRTLRRLGGRLPVPELSRLAAYRELFSVNSALFIRTLLLLFAMAFFTSQGARQGDVILAANAVLMQFIMLTSFGLDGFAHAAESLVGRAVGRRDIRLFRAHVRAAAEWSLGVAGAFALVFALGGNLLVAMLTDIGEVRDMAAIFLPWMVVMPLLAVWSYLLDGIFIGATRTKEMRDTMLLAVIGAYLPLWFVTQEMGNHGLWLAFTGFIVVRSTLLGGVFWLEWRRGRWIPQTPARSTDANP</sequence>
<proteinExistence type="inferred from homology"/>
<keyword evidence="5 6" id="KW-0472">Membrane</keyword>
<feature type="transmembrane region" description="Helical" evidence="6">
    <location>
        <begin position="281"/>
        <end position="301"/>
    </location>
</feature>
<dbReference type="Pfam" id="PF01554">
    <property type="entry name" value="MatE"/>
    <property type="match status" value="2"/>
</dbReference>
<dbReference type="GO" id="GO:0005886">
    <property type="term" value="C:plasma membrane"/>
    <property type="evidence" value="ECO:0007669"/>
    <property type="project" value="TreeGrafter"/>
</dbReference>
<dbReference type="PANTHER" id="PTHR42893:SF46">
    <property type="entry name" value="PROTEIN DETOXIFICATION 44, CHLOROPLASTIC"/>
    <property type="match status" value="1"/>
</dbReference>
<dbReference type="RefSeq" id="WP_253482123.1">
    <property type="nucleotide sequence ID" value="NZ_JALJXV010000009.1"/>
</dbReference>
<comment type="subcellular location">
    <subcellularLocation>
        <location evidence="1">Membrane</location>
        <topology evidence="1">Multi-pass membrane protein</topology>
    </subcellularLocation>
</comment>
<feature type="transmembrane region" description="Helical" evidence="6">
    <location>
        <begin position="167"/>
        <end position="189"/>
    </location>
</feature>
<gene>
    <name evidence="7" type="ORF">J2T57_003491</name>
</gene>
<evidence type="ECO:0000256" key="3">
    <source>
        <dbReference type="ARBA" id="ARBA00022692"/>
    </source>
</evidence>
<feature type="transmembrane region" description="Helical" evidence="6">
    <location>
        <begin position="239"/>
        <end position="261"/>
    </location>
</feature>
<feature type="transmembrane region" description="Helical" evidence="6">
    <location>
        <begin position="16"/>
        <end position="36"/>
    </location>
</feature>
<evidence type="ECO:0000256" key="5">
    <source>
        <dbReference type="ARBA" id="ARBA00023136"/>
    </source>
</evidence>
<dbReference type="GO" id="GO:0015297">
    <property type="term" value="F:antiporter activity"/>
    <property type="evidence" value="ECO:0007669"/>
    <property type="project" value="InterPro"/>
</dbReference>
<reference evidence="7" key="1">
    <citation type="submission" date="2022-03" db="EMBL/GenBank/DDBJ databases">
        <title>Genomic Encyclopedia of Type Strains, Phase III (KMG-III): the genomes of soil and plant-associated and newly described type strains.</title>
        <authorList>
            <person name="Whitman W."/>
        </authorList>
    </citation>
    <scope>NUCLEOTIDE SEQUENCE</scope>
    <source>
        <strain evidence="7">ANL 6-2</strain>
    </source>
</reference>
<dbReference type="InterPro" id="IPR044644">
    <property type="entry name" value="DinF-like"/>
</dbReference>
<dbReference type="CDD" id="cd13136">
    <property type="entry name" value="MATE_DinF_like"/>
    <property type="match status" value="1"/>
</dbReference>
<dbReference type="NCBIfam" id="TIGR00797">
    <property type="entry name" value="matE"/>
    <property type="match status" value="1"/>
</dbReference>
<feature type="transmembrane region" description="Helical" evidence="6">
    <location>
        <begin position="195"/>
        <end position="218"/>
    </location>
</feature>
<evidence type="ECO:0000256" key="6">
    <source>
        <dbReference type="SAM" id="Phobius"/>
    </source>
</evidence>
<feature type="transmembrane region" description="Helical" evidence="6">
    <location>
        <begin position="391"/>
        <end position="407"/>
    </location>
</feature>